<proteinExistence type="predicted"/>
<protein>
    <submittedName>
        <fullName evidence="1">Uncharacterized protein</fullName>
    </submittedName>
</protein>
<keyword evidence="2" id="KW-1185">Reference proteome</keyword>
<organism evidence="1 2">
    <name type="scientific">Panicum hallii var. hallii</name>
    <dbReference type="NCBI Taxonomy" id="1504633"/>
    <lineage>
        <taxon>Eukaryota</taxon>
        <taxon>Viridiplantae</taxon>
        <taxon>Streptophyta</taxon>
        <taxon>Embryophyta</taxon>
        <taxon>Tracheophyta</taxon>
        <taxon>Spermatophyta</taxon>
        <taxon>Magnoliopsida</taxon>
        <taxon>Liliopsida</taxon>
        <taxon>Poales</taxon>
        <taxon>Poaceae</taxon>
        <taxon>PACMAD clade</taxon>
        <taxon>Panicoideae</taxon>
        <taxon>Panicodae</taxon>
        <taxon>Paniceae</taxon>
        <taxon>Panicinae</taxon>
        <taxon>Panicum</taxon>
        <taxon>Panicum sect. Panicum</taxon>
    </lineage>
</organism>
<name>A0A2T7C248_9POAL</name>
<accession>A0A2T7C248</accession>
<reference evidence="1 2" key="1">
    <citation type="submission" date="2018-04" db="EMBL/GenBank/DDBJ databases">
        <title>WGS assembly of Panicum hallii var. hallii HAL2.</title>
        <authorList>
            <person name="Lovell J."/>
            <person name="Jenkins J."/>
            <person name="Lowry D."/>
            <person name="Mamidi S."/>
            <person name="Sreedasyam A."/>
            <person name="Weng X."/>
            <person name="Barry K."/>
            <person name="Bonette J."/>
            <person name="Campitelli B."/>
            <person name="Daum C."/>
            <person name="Gordon S."/>
            <person name="Gould B."/>
            <person name="Lipzen A."/>
            <person name="MacQueen A."/>
            <person name="Palacio-Mejia J."/>
            <person name="Plott C."/>
            <person name="Shakirov E."/>
            <person name="Shu S."/>
            <person name="Yoshinaga Y."/>
            <person name="Zane M."/>
            <person name="Rokhsar D."/>
            <person name="Grimwood J."/>
            <person name="Schmutz J."/>
            <person name="Juenger T."/>
        </authorList>
    </citation>
    <scope>NUCLEOTIDE SEQUENCE [LARGE SCALE GENOMIC DNA]</scope>
    <source>
        <strain evidence="2">cv. HAL2</strain>
    </source>
</reference>
<gene>
    <name evidence="1" type="ORF">GQ55_9G118100</name>
</gene>
<dbReference type="Proteomes" id="UP000244336">
    <property type="component" value="Chromosome 9"/>
</dbReference>
<evidence type="ECO:0000313" key="1">
    <source>
        <dbReference type="EMBL" id="PUZ37420.1"/>
    </source>
</evidence>
<sequence length="108" mass="11475">MKGRARTIPFHKMGAKRKERITGGALASDPSSEQLKAGSTACLDPLNPAFASIFKHDVCIHKQNPRAGRTNFSRLGELKSPASLAFNKTSLCQCQLVGAGGCAFHCCG</sequence>
<dbReference type="Gramene" id="PUZ37420">
    <property type="protein sequence ID" value="PUZ37420"/>
    <property type="gene ID" value="GQ55_9G118100"/>
</dbReference>
<dbReference type="AlphaFoldDB" id="A0A2T7C248"/>
<evidence type="ECO:0000313" key="2">
    <source>
        <dbReference type="Proteomes" id="UP000244336"/>
    </source>
</evidence>
<dbReference type="EMBL" id="CM009757">
    <property type="protein sequence ID" value="PUZ37420.1"/>
    <property type="molecule type" value="Genomic_DNA"/>
</dbReference>